<organism evidence="2 3">
    <name type="scientific">Halomonas cerina</name>
    <dbReference type="NCBI Taxonomy" id="447424"/>
    <lineage>
        <taxon>Bacteria</taxon>
        <taxon>Pseudomonadati</taxon>
        <taxon>Pseudomonadota</taxon>
        <taxon>Gammaproteobacteria</taxon>
        <taxon>Oceanospirillales</taxon>
        <taxon>Halomonadaceae</taxon>
        <taxon>Halomonas</taxon>
    </lineage>
</organism>
<dbReference type="AlphaFoldDB" id="A0A839VFZ7"/>
<protein>
    <submittedName>
        <fullName evidence="2">Uncharacterized protein</fullName>
    </submittedName>
</protein>
<evidence type="ECO:0000313" key="3">
    <source>
        <dbReference type="Proteomes" id="UP000547614"/>
    </source>
</evidence>
<accession>A0A839VFZ7</accession>
<feature type="signal peptide" evidence="1">
    <location>
        <begin position="1"/>
        <end position="29"/>
    </location>
</feature>
<dbReference type="Proteomes" id="UP000547614">
    <property type="component" value="Unassembled WGS sequence"/>
</dbReference>
<comment type="caution">
    <text evidence="2">The sequence shown here is derived from an EMBL/GenBank/DDBJ whole genome shotgun (WGS) entry which is preliminary data.</text>
</comment>
<evidence type="ECO:0000313" key="2">
    <source>
        <dbReference type="EMBL" id="MBB3191356.1"/>
    </source>
</evidence>
<keyword evidence="3" id="KW-1185">Reference proteome</keyword>
<proteinExistence type="predicted"/>
<evidence type="ECO:0000256" key="1">
    <source>
        <dbReference type="SAM" id="SignalP"/>
    </source>
</evidence>
<dbReference type="RefSeq" id="WP_183326143.1">
    <property type="nucleotide sequence ID" value="NZ_JACHXP010000013.1"/>
</dbReference>
<feature type="chain" id="PRO_5032595840" evidence="1">
    <location>
        <begin position="30"/>
        <end position="149"/>
    </location>
</feature>
<dbReference type="EMBL" id="JACHXP010000013">
    <property type="protein sequence ID" value="MBB3191356.1"/>
    <property type="molecule type" value="Genomic_DNA"/>
</dbReference>
<gene>
    <name evidence="2" type="ORF">FHR94_002615</name>
</gene>
<reference evidence="2 3" key="1">
    <citation type="submission" date="2020-08" db="EMBL/GenBank/DDBJ databases">
        <title>Genomic Encyclopedia of Type Strains, Phase III (KMG-III): the genomes of soil and plant-associated and newly described type strains.</title>
        <authorList>
            <person name="Whitman W."/>
        </authorList>
    </citation>
    <scope>NUCLEOTIDE SEQUENCE [LARGE SCALE GENOMIC DNA]</scope>
    <source>
        <strain evidence="2 3">CECT 7282</strain>
    </source>
</reference>
<name>A0A839VFZ7_9GAMM</name>
<sequence length="149" mass="15579">MTIPTVPTRRGATLAGLLALPLLATTALANEDLIFQGDASFAGPHGGQTIEVALVNVTSGEVMDTATGTVLPENDPTFSFEFPAALEEGNSYEVHYWIDSNFGGGSEGSCDEVGVDHQWLVALEGIGNPVTQVVTHDPSAQTAVCDTFE</sequence>
<keyword evidence="1" id="KW-0732">Signal</keyword>